<feature type="transmembrane region" description="Helical" evidence="5">
    <location>
        <begin position="459"/>
        <end position="484"/>
    </location>
</feature>
<feature type="transmembrane region" description="Helical" evidence="5">
    <location>
        <begin position="304"/>
        <end position="324"/>
    </location>
</feature>
<feature type="transmembrane region" description="Helical" evidence="5">
    <location>
        <begin position="243"/>
        <end position="263"/>
    </location>
</feature>
<feature type="transmembrane region" description="Helical" evidence="5">
    <location>
        <begin position="361"/>
        <end position="380"/>
    </location>
</feature>
<comment type="caution">
    <text evidence="7">The sequence shown here is derived from an EMBL/GenBank/DDBJ whole genome shotgun (WGS) entry which is preliminary data.</text>
</comment>
<feature type="transmembrane region" description="Helical" evidence="5">
    <location>
        <begin position="490"/>
        <end position="512"/>
    </location>
</feature>
<name>A0AAV2T3R3_CALDB</name>
<dbReference type="InterPro" id="IPR005828">
    <property type="entry name" value="MFS_sugar_transport-like"/>
</dbReference>
<dbReference type="SUPFAM" id="SSF103473">
    <property type="entry name" value="MFS general substrate transporter"/>
    <property type="match status" value="1"/>
</dbReference>
<feature type="transmembrane region" description="Helical" evidence="5">
    <location>
        <begin position="524"/>
        <end position="544"/>
    </location>
</feature>
<dbReference type="Pfam" id="PF00083">
    <property type="entry name" value="Sugar_tr"/>
    <property type="match status" value="1"/>
</dbReference>
<evidence type="ECO:0000256" key="2">
    <source>
        <dbReference type="ARBA" id="ARBA00022692"/>
    </source>
</evidence>
<dbReference type="Proteomes" id="UP001497525">
    <property type="component" value="Unassembled WGS sequence"/>
</dbReference>
<dbReference type="PROSITE" id="PS50850">
    <property type="entry name" value="MFS"/>
    <property type="match status" value="1"/>
</dbReference>
<evidence type="ECO:0000256" key="5">
    <source>
        <dbReference type="SAM" id="Phobius"/>
    </source>
</evidence>
<keyword evidence="3 5" id="KW-1133">Transmembrane helix</keyword>
<feature type="transmembrane region" description="Helical" evidence="5">
    <location>
        <begin position="275"/>
        <end position="298"/>
    </location>
</feature>
<protein>
    <recommendedName>
        <fullName evidence="6">Major facilitator superfamily (MFS) profile domain-containing protein</fullName>
    </recommendedName>
</protein>
<dbReference type="EMBL" id="CAXLJL010000095">
    <property type="protein sequence ID" value="CAL5131481.1"/>
    <property type="molecule type" value="Genomic_DNA"/>
</dbReference>
<reference evidence="7" key="1">
    <citation type="submission" date="2024-06" db="EMBL/GenBank/DDBJ databases">
        <authorList>
            <person name="Liu X."/>
            <person name="Lenzi L."/>
            <person name="Haldenby T S."/>
            <person name="Uol C."/>
        </authorList>
    </citation>
    <scope>NUCLEOTIDE SEQUENCE</scope>
</reference>
<evidence type="ECO:0000313" key="7">
    <source>
        <dbReference type="EMBL" id="CAL5131481.1"/>
    </source>
</evidence>
<feature type="transmembrane region" description="Helical" evidence="5">
    <location>
        <begin position="556"/>
        <end position="575"/>
    </location>
</feature>
<gene>
    <name evidence="7" type="ORF">CDAUBV1_LOCUS3902</name>
</gene>
<proteinExistence type="predicted"/>
<dbReference type="InterPro" id="IPR020846">
    <property type="entry name" value="MFS_dom"/>
</dbReference>
<keyword evidence="2 5" id="KW-0812">Transmembrane</keyword>
<dbReference type="InterPro" id="IPR036259">
    <property type="entry name" value="MFS_trans_sf"/>
</dbReference>
<feature type="domain" description="Major facilitator superfamily (MFS) profile" evidence="6">
    <location>
        <begin position="209"/>
        <end position="640"/>
    </location>
</feature>
<evidence type="ECO:0000256" key="1">
    <source>
        <dbReference type="ARBA" id="ARBA00004141"/>
    </source>
</evidence>
<evidence type="ECO:0000256" key="4">
    <source>
        <dbReference type="ARBA" id="ARBA00023136"/>
    </source>
</evidence>
<dbReference type="AlphaFoldDB" id="A0AAV2T3R3"/>
<dbReference type="GO" id="GO:0022857">
    <property type="term" value="F:transmembrane transporter activity"/>
    <property type="evidence" value="ECO:0007669"/>
    <property type="project" value="InterPro"/>
</dbReference>
<keyword evidence="4 5" id="KW-0472">Membrane</keyword>
<evidence type="ECO:0000256" key="3">
    <source>
        <dbReference type="ARBA" id="ARBA00022989"/>
    </source>
</evidence>
<sequence length="668" mass="75101">MRRSTRALSTRAREHVPKWLNYQLIGNTPTISADERRPTSSIAKHLIETKHPVNARDNFRSNRKLLSVANLRGYPNYLMEKHRASHDKSWDQFVIDDIIEYEVGPCGLWQWGLVILGVFSIVVTSNFPIFTDSQPKQRCYMGKKWEDAFSETGLDFNHIIKLTGGEETALGSTSHRAGCRQYEGDWFNSTVPASLDKNTTWLEINGFTNNTVPCVNGYVYQYDDYQYHGGVPAEFNLVCEKAGVIPVGTSLFMIGMITGYIVSGIWAGKFGRKNALICFSFCELISSGLCSLVHNYWLFSTLRIVVAIGSYAKLSLFNLILLELTVARYRSLFNAVYMLGFNSLSRAVLAFFAYFLSNWRWLNFAASAQGFLVFSYFFLVPESPRWLLSQNRPLDAVRVLQLGRRVNRLWASGAESSAVLDRLSQKFSEPKVEDVSKSTSHPEQPSAWKQFLKLFSSWYMIRTAVLSTLIFNCYSFSFIGLSLYTRMVHWSVFLVVLVNGIVALPGVVIAFLAYRVAHRRRLPLVLMFLLCSILLFIGGGYTYIRQPKEDVVMTVALNLGLMLYATLQSMLFIYVPELYPSDVRSQGFGIVCGLGRTGTFGATYANQLDVNVKHALPMLIYASVTLASGLFVLGLSDTTGEERTSGTAAPLERSNEDILSLVDIASVH</sequence>
<evidence type="ECO:0000313" key="8">
    <source>
        <dbReference type="Proteomes" id="UP001497525"/>
    </source>
</evidence>
<dbReference type="Gene3D" id="1.20.1250.20">
    <property type="entry name" value="MFS general substrate transporter like domains"/>
    <property type="match status" value="1"/>
</dbReference>
<evidence type="ECO:0000259" key="6">
    <source>
        <dbReference type="PROSITE" id="PS50850"/>
    </source>
</evidence>
<feature type="transmembrane region" description="Helical" evidence="5">
    <location>
        <begin position="618"/>
        <end position="635"/>
    </location>
</feature>
<dbReference type="PANTHER" id="PTHR24064">
    <property type="entry name" value="SOLUTE CARRIER FAMILY 22 MEMBER"/>
    <property type="match status" value="1"/>
</dbReference>
<organism evidence="7 8">
    <name type="scientific">Calicophoron daubneyi</name>
    <name type="common">Rumen fluke</name>
    <name type="synonym">Paramphistomum daubneyi</name>
    <dbReference type="NCBI Taxonomy" id="300641"/>
    <lineage>
        <taxon>Eukaryota</taxon>
        <taxon>Metazoa</taxon>
        <taxon>Spiralia</taxon>
        <taxon>Lophotrochozoa</taxon>
        <taxon>Platyhelminthes</taxon>
        <taxon>Trematoda</taxon>
        <taxon>Digenea</taxon>
        <taxon>Plagiorchiida</taxon>
        <taxon>Pronocephalata</taxon>
        <taxon>Paramphistomoidea</taxon>
        <taxon>Paramphistomidae</taxon>
        <taxon>Calicophoron</taxon>
    </lineage>
</organism>
<dbReference type="GO" id="GO:0016020">
    <property type="term" value="C:membrane"/>
    <property type="evidence" value="ECO:0007669"/>
    <property type="project" value="UniProtKB-SubCell"/>
</dbReference>
<accession>A0AAV2T3R3</accession>
<comment type="subcellular location">
    <subcellularLocation>
        <location evidence="1">Membrane</location>
        <topology evidence="1">Multi-pass membrane protein</topology>
    </subcellularLocation>
</comment>
<feature type="transmembrane region" description="Helical" evidence="5">
    <location>
        <begin position="336"/>
        <end position="355"/>
    </location>
</feature>